<sequence>MFGVNIMDTDELQIVNVEVGLCLYCCCTFAVDQNKKICYCICLTKGTRSNGT</sequence>
<dbReference type="AlphaFoldDB" id="A0A4R6WLZ5"/>
<name>A0A4R6WLZ5_9SPHI</name>
<dbReference type="EMBL" id="SNYV01000014">
    <property type="protein sequence ID" value="TDQ77031.1"/>
    <property type="molecule type" value="Genomic_DNA"/>
</dbReference>
<gene>
    <name evidence="1" type="ORF">CLV99_2425</name>
</gene>
<dbReference type="Proteomes" id="UP000295292">
    <property type="component" value="Unassembled WGS sequence"/>
</dbReference>
<evidence type="ECO:0000313" key="2">
    <source>
        <dbReference type="Proteomes" id="UP000295292"/>
    </source>
</evidence>
<organism evidence="1 2">
    <name type="scientific">Sphingobacterium yanglingense</name>
    <dbReference type="NCBI Taxonomy" id="1437280"/>
    <lineage>
        <taxon>Bacteria</taxon>
        <taxon>Pseudomonadati</taxon>
        <taxon>Bacteroidota</taxon>
        <taxon>Sphingobacteriia</taxon>
        <taxon>Sphingobacteriales</taxon>
        <taxon>Sphingobacteriaceae</taxon>
        <taxon>Sphingobacterium</taxon>
    </lineage>
</organism>
<protein>
    <submittedName>
        <fullName evidence="1">Uncharacterized protein</fullName>
    </submittedName>
</protein>
<keyword evidence="2" id="KW-1185">Reference proteome</keyword>
<reference evidence="1 2" key="1">
    <citation type="submission" date="2019-03" db="EMBL/GenBank/DDBJ databases">
        <title>Genomic Encyclopedia of Archaeal and Bacterial Type Strains, Phase II (KMG-II): from individual species to whole genera.</title>
        <authorList>
            <person name="Goeker M."/>
        </authorList>
    </citation>
    <scope>NUCLEOTIDE SEQUENCE [LARGE SCALE GENOMIC DNA]</scope>
    <source>
        <strain evidence="1 2">DSM 28353</strain>
    </source>
</reference>
<proteinExistence type="predicted"/>
<comment type="caution">
    <text evidence="1">The sequence shown here is derived from an EMBL/GenBank/DDBJ whole genome shotgun (WGS) entry which is preliminary data.</text>
</comment>
<accession>A0A4R6WLZ5</accession>
<evidence type="ECO:0000313" key="1">
    <source>
        <dbReference type="EMBL" id="TDQ77031.1"/>
    </source>
</evidence>